<name>A0A5B6UVX5_9ROSI</name>
<comment type="caution">
    <text evidence="1">The sequence shown here is derived from an EMBL/GenBank/DDBJ whole genome shotgun (WGS) entry which is preliminary data.</text>
</comment>
<organism evidence="1 2">
    <name type="scientific">Gossypium australe</name>
    <dbReference type="NCBI Taxonomy" id="47621"/>
    <lineage>
        <taxon>Eukaryota</taxon>
        <taxon>Viridiplantae</taxon>
        <taxon>Streptophyta</taxon>
        <taxon>Embryophyta</taxon>
        <taxon>Tracheophyta</taxon>
        <taxon>Spermatophyta</taxon>
        <taxon>Magnoliopsida</taxon>
        <taxon>eudicotyledons</taxon>
        <taxon>Gunneridae</taxon>
        <taxon>Pentapetalae</taxon>
        <taxon>rosids</taxon>
        <taxon>malvids</taxon>
        <taxon>Malvales</taxon>
        <taxon>Malvaceae</taxon>
        <taxon>Malvoideae</taxon>
        <taxon>Gossypium</taxon>
    </lineage>
</organism>
<dbReference type="GO" id="GO:0003964">
    <property type="term" value="F:RNA-directed DNA polymerase activity"/>
    <property type="evidence" value="ECO:0007669"/>
    <property type="project" value="UniProtKB-KW"/>
</dbReference>
<evidence type="ECO:0000313" key="2">
    <source>
        <dbReference type="Proteomes" id="UP000325315"/>
    </source>
</evidence>
<gene>
    <name evidence="1" type="ORF">EPI10_027728</name>
</gene>
<keyword evidence="1" id="KW-0548">Nucleotidyltransferase</keyword>
<dbReference type="AlphaFoldDB" id="A0A5B6UVX5"/>
<dbReference type="OrthoDB" id="1934793at2759"/>
<protein>
    <submittedName>
        <fullName evidence="1">Reverse transcriptase</fullName>
    </submittedName>
</protein>
<sequence>MFIKYHLVVAQLLTGFDKLPRSDNTRAEALSKLASSVVIEQRGKILLEHIDTLSYDVAQVLCIDQEETWMTPIVRTLQDTHGNLDKK</sequence>
<accession>A0A5B6UVX5</accession>
<dbReference type="Proteomes" id="UP000325315">
    <property type="component" value="Unassembled WGS sequence"/>
</dbReference>
<reference evidence="2" key="1">
    <citation type="journal article" date="2019" name="Plant Biotechnol. J.">
        <title>Genome sequencing of the Australian wild diploid species Gossypium australe highlights disease resistance and delayed gland morphogenesis.</title>
        <authorList>
            <person name="Cai Y."/>
            <person name="Cai X."/>
            <person name="Wang Q."/>
            <person name="Wang P."/>
            <person name="Zhang Y."/>
            <person name="Cai C."/>
            <person name="Xu Y."/>
            <person name="Wang K."/>
            <person name="Zhou Z."/>
            <person name="Wang C."/>
            <person name="Geng S."/>
            <person name="Li B."/>
            <person name="Dong Q."/>
            <person name="Hou Y."/>
            <person name="Wang H."/>
            <person name="Ai P."/>
            <person name="Liu Z."/>
            <person name="Yi F."/>
            <person name="Sun M."/>
            <person name="An G."/>
            <person name="Cheng J."/>
            <person name="Zhang Y."/>
            <person name="Shi Q."/>
            <person name="Xie Y."/>
            <person name="Shi X."/>
            <person name="Chang Y."/>
            <person name="Huang F."/>
            <person name="Chen Y."/>
            <person name="Hong S."/>
            <person name="Mi L."/>
            <person name="Sun Q."/>
            <person name="Zhang L."/>
            <person name="Zhou B."/>
            <person name="Peng R."/>
            <person name="Zhang X."/>
            <person name="Liu F."/>
        </authorList>
    </citation>
    <scope>NUCLEOTIDE SEQUENCE [LARGE SCALE GENOMIC DNA]</scope>
    <source>
        <strain evidence="2">cv. PA1801</strain>
    </source>
</reference>
<keyword evidence="2" id="KW-1185">Reference proteome</keyword>
<keyword evidence="1" id="KW-0695">RNA-directed DNA polymerase</keyword>
<evidence type="ECO:0000313" key="1">
    <source>
        <dbReference type="EMBL" id="KAA3461127.1"/>
    </source>
</evidence>
<proteinExistence type="predicted"/>
<keyword evidence="1" id="KW-0808">Transferase</keyword>
<dbReference type="EMBL" id="SMMG02000009">
    <property type="protein sequence ID" value="KAA3461127.1"/>
    <property type="molecule type" value="Genomic_DNA"/>
</dbReference>